<proteinExistence type="inferred from homology"/>
<sequence>MTCEEALVLLSGHLDGANTPEEEARLEDHLARCPDCRRILDAYTAMDQGILELSEEPPAQLHDRIMAAVAAEAKPRRRRRVRPAVMGLAAAAVLCLALGLGYLPRQTEEPTQPVARVNNTLADALPAQEEPAVQEAPPAQAESPEAATRELPSNAAAPATFSAEPETAVESLLVELGDNAASPAVETIPQLEGQTVEVDGACGVYHFTLDAATVRQIIEDYSELYGFRTHGDLENAADDTPCDLVIVCG</sequence>
<feature type="compositionally biased region" description="Low complexity" evidence="3">
    <location>
        <begin position="129"/>
        <end position="146"/>
    </location>
</feature>
<evidence type="ECO:0000256" key="4">
    <source>
        <dbReference type="SAM" id="Phobius"/>
    </source>
</evidence>
<comment type="caution">
    <text evidence="6">The sequence shown here is derived from an EMBL/GenBank/DDBJ whole genome shotgun (WGS) entry which is preliminary data.</text>
</comment>
<accession>A0A9D1F8H3</accession>
<keyword evidence="4" id="KW-1133">Transmembrane helix</keyword>
<keyword evidence="4" id="KW-0812">Transmembrane</keyword>
<evidence type="ECO:0000313" key="6">
    <source>
        <dbReference type="EMBL" id="HIS64437.1"/>
    </source>
</evidence>
<dbReference type="AlphaFoldDB" id="A0A9D1F8H3"/>
<evidence type="ECO:0000259" key="5">
    <source>
        <dbReference type="Pfam" id="PF13490"/>
    </source>
</evidence>
<feature type="domain" description="Putative zinc-finger" evidence="5">
    <location>
        <begin position="3"/>
        <end position="37"/>
    </location>
</feature>
<dbReference type="Pfam" id="PF13490">
    <property type="entry name" value="zf-HC2"/>
    <property type="match status" value="1"/>
</dbReference>
<dbReference type="InterPro" id="IPR041916">
    <property type="entry name" value="Anti_sigma_zinc_sf"/>
</dbReference>
<name>A0A9D1F8H3_9FIRM</name>
<reference evidence="6" key="1">
    <citation type="submission" date="2020-10" db="EMBL/GenBank/DDBJ databases">
        <authorList>
            <person name="Gilroy R."/>
        </authorList>
    </citation>
    <scope>NUCLEOTIDE SEQUENCE</scope>
    <source>
        <strain evidence="6">ChiBcec16-1751</strain>
    </source>
</reference>
<evidence type="ECO:0000256" key="2">
    <source>
        <dbReference type="ARBA" id="ARBA00024438"/>
    </source>
</evidence>
<feature type="transmembrane region" description="Helical" evidence="4">
    <location>
        <begin position="84"/>
        <end position="103"/>
    </location>
</feature>
<dbReference type="InterPro" id="IPR027383">
    <property type="entry name" value="Znf_put"/>
</dbReference>
<comment type="similarity">
    <text evidence="1">Belongs to the zinc-associated anti-sigma factor (ZAS) superfamily. Anti-sigma-W factor family.</text>
</comment>
<dbReference type="Proteomes" id="UP000886741">
    <property type="component" value="Unassembled WGS sequence"/>
</dbReference>
<organism evidence="6 7">
    <name type="scientific">Candidatus Avoscillospira avistercoris</name>
    <dbReference type="NCBI Taxonomy" id="2840707"/>
    <lineage>
        <taxon>Bacteria</taxon>
        <taxon>Bacillati</taxon>
        <taxon>Bacillota</taxon>
        <taxon>Clostridia</taxon>
        <taxon>Eubacteriales</taxon>
        <taxon>Oscillospiraceae</taxon>
        <taxon>Oscillospiraceae incertae sedis</taxon>
        <taxon>Candidatus Avoscillospira</taxon>
    </lineage>
</organism>
<keyword evidence="4" id="KW-0472">Membrane</keyword>
<feature type="region of interest" description="Disordered" evidence="3">
    <location>
        <begin position="129"/>
        <end position="162"/>
    </location>
</feature>
<gene>
    <name evidence="6" type="ORF">IAA83_03575</name>
</gene>
<dbReference type="EMBL" id="DVJJ01000056">
    <property type="protein sequence ID" value="HIS64437.1"/>
    <property type="molecule type" value="Genomic_DNA"/>
</dbReference>
<protein>
    <recommendedName>
        <fullName evidence="2">Anti-sigma-W factor RsiW</fullName>
    </recommendedName>
</protein>
<reference evidence="6" key="2">
    <citation type="journal article" date="2021" name="PeerJ">
        <title>Extensive microbial diversity within the chicken gut microbiome revealed by metagenomics and culture.</title>
        <authorList>
            <person name="Gilroy R."/>
            <person name="Ravi A."/>
            <person name="Getino M."/>
            <person name="Pursley I."/>
            <person name="Horton D.L."/>
            <person name="Alikhan N.F."/>
            <person name="Baker D."/>
            <person name="Gharbi K."/>
            <person name="Hall N."/>
            <person name="Watson M."/>
            <person name="Adriaenssens E.M."/>
            <person name="Foster-Nyarko E."/>
            <person name="Jarju S."/>
            <person name="Secka A."/>
            <person name="Antonio M."/>
            <person name="Oren A."/>
            <person name="Chaudhuri R.R."/>
            <person name="La Ragione R."/>
            <person name="Hildebrand F."/>
            <person name="Pallen M.J."/>
        </authorList>
    </citation>
    <scope>NUCLEOTIDE SEQUENCE</scope>
    <source>
        <strain evidence="6">ChiBcec16-1751</strain>
    </source>
</reference>
<evidence type="ECO:0000256" key="1">
    <source>
        <dbReference type="ARBA" id="ARBA00024353"/>
    </source>
</evidence>
<evidence type="ECO:0000256" key="3">
    <source>
        <dbReference type="SAM" id="MobiDB-lite"/>
    </source>
</evidence>
<evidence type="ECO:0000313" key="7">
    <source>
        <dbReference type="Proteomes" id="UP000886741"/>
    </source>
</evidence>
<dbReference type="Gene3D" id="1.10.10.1320">
    <property type="entry name" value="Anti-sigma factor, zinc-finger domain"/>
    <property type="match status" value="1"/>
</dbReference>